<name>A0A1F6V4K9_9BACT</name>
<gene>
    <name evidence="1" type="ORF">A2642_03965</name>
</gene>
<dbReference type="Proteomes" id="UP000178700">
    <property type="component" value="Unassembled WGS sequence"/>
</dbReference>
<organism evidence="1 2">
    <name type="scientific">Candidatus Nomurabacteria bacterium RIFCSPHIGHO2_01_FULL_39_10</name>
    <dbReference type="NCBI Taxonomy" id="1801733"/>
    <lineage>
        <taxon>Bacteria</taxon>
        <taxon>Candidatus Nomuraibacteriota</taxon>
    </lineage>
</organism>
<sequence>MTTITLPRIEYLNLKERAEAFDKMVANINPAFFVLPAEKSRKKIISEFSKTKLYNKAFLRSLNTGLKRSSYFMK</sequence>
<evidence type="ECO:0000313" key="1">
    <source>
        <dbReference type="EMBL" id="OGI64607.1"/>
    </source>
</evidence>
<proteinExistence type="predicted"/>
<dbReference type="AlphaFoldDB" id="A0A1F6V4K9"/>
<protein>
    <submittedName>
        <fullName evidence="1">Uncharacterized protein</fullName>
    </submittedName>
</protein>
<evidence type="ECO:0000313" key="2">
    <source>
        <dbReference type="Proteomes" id="UP000178700"/>
    </source>
</evidence>
<accession>A0A1F6V4K9</accession>
<dbReference type="EMBL" id="MFTJ01000047">
    <property type="protein sequence ID" value="OGI64607.1"/>
    <property type="molecule type" value="Genomic_DNA"/>
</dbReference>
<reference evidence="1 2" key="1">
    <citation type="journal article" date="2016" name="Nat. Commun.">
        <title>Thousands of microbial genomes shed light on interconnected biogeochemical processes in an aquifer system.</title>
        <authorList>
            <person name="Anantharaman K."/>
            <person name="Brown C.T."/>
            <person name="Hug L.A."/>
            <person name="Sharon I."/>
            <person name="Castelle C.J."/>
            <person name="Probst A.J."/>
            <person name="Thomas B.C."/>
            <person name="Singh A."/>
            <person name="Wilkins M.J."/>
            <person name="Karaoz U."/>
            <person name="Brodie E.L."/>
            <person name="Williams K.H."/>
            <person name="Hubbard S.S."/>
            <person name="Banfield J.F."/>
        </authorList>
    </citation>
    <scope>NUCLEOTIDE SEQUENCE [LARGE SCALE GENOMIC DNA]</scope>
</reference>
<comment type="caution">
    <text evidence="1">The sequence shown here is derived from an EMBL/GenBank/DDBJ whole genome shotgun (WGS) entry which is preliminary data.</text>
</comment>